<keyword evidence="10 11" id="KW-0131">Cell cycle</keyword>
<comment type="caution">
    <text evidence="14">The sequence shown here is derived from an EMBL/GenBank/DDBJ whole genome shotgun (WGS) entry which is preliminary data.</text>
</comment>
<dbReference type="CDD" id="cd00200">
    <property type="entry name" value="WD40"/>
    <property type="match status" value="1"/>
</dbReference>
<evidence type="ECO:0000256" key="1">
    <source>
        <dbReference type="ARBA" id="ARBA00022448"/>
    </source>
</evidence>
<dbReference type="InterPro" id="IPR037190">
    <property type="entry name" value="LIS1_N"/>
</dbReference>
<dbReference type="InterPro" id="IPR056795">
    <property type="entry name" value="PAC1-like_LisH-like_dom"/>
</dbReference>
<keyword evidence="2 11" id="KW-0963">Cytoplasm</keyword>
<evidence type="ECO:0000313" key="14">
    <source>
        <dbReference type="EMBL" id="KAL1862459.1"/>
    </source>
</evidence>
<feature type="domain" description="PAC1-like LisH-like dimerisation" evidence="13">
    <location>
        <begin position="7"/>
        <end position="41"/>
    </location>
</feature>
<dbReference type="Gene3D" id="2.130.10.10">
    <property type="entry name" value="YVTN repeat-like/Quinoprotein amine dehydrogenase"/>
    <property type="match status" value="1"/>
</dbReference>
<evidence type="ECO:0000256" key="11">
    <source>
        <dbReference type="HAMAP-Rule" id="MF_03141"/>
    </source>
</evidence>
<comment type="domain">
    <text evidence="11">Dimerization mediated by the LisH domain may be required to activate dynein.</text>
</comment>
<dbReference type="InterPro" id="IPR015943">
    <property type="entry name" value="WD40/YVTN_repeat-like_dom_sf"/>
</dbReference>
<comment type="similarity">
    <text evidence="11">Belongs to the WD repeat LIS1/nudF family.</text>
</comment>
<dbReference type="InterPro" id="IPR006594">
    <property type="entry name" value="LisH"/>
</dbReference>
<comment type="subunit">
    <text evidence="11">Self-associates. Interacts with NDL1 and dynein.</text>
</comment>
<gene>
    <name evidence="14" type="primary">LIS1_2</name>
    <name evidence="11" type="synonym">LIS1</name>
    <name evidence="11" type="synonym">PAC1</name>
    <name evidence="14" type="ORF">Daus18300_008556</name>
</gene>
<keyword evidence="1 11" id="KW-0813">Transport</keyword>
<dbReference type="InterPro" id="IPR001680">
    <property type="entry name" value="WD40_rpt"/>
</dbReference>
<evidence type="ECO:0000256" key="4">
    <source>
        <dbReference type="ARBA" id="ARBA00022618"/>
    </source>
</evidence>
<evidence type="ECO:0000256" key="3">
    <source>
        <dbReference type="ARBA" id="ARBA00022574"/>
    </source>
</evidence>
<evidence type="ECO:0000256" key="2">
    <source>
        <dbReference type="ARBA" id="ARBA00022490"/>
    </source>
</evidence>
<keyword evidence="5 11" id="KW-0493">Microtubule</keyword>
<dbReference type="HAMAP" id="MF_03141">
    <property type="entry name" value="lis1"/>
    <property type="match status" value="1"/>
</dbReference>
<keyword evidence="8 11" id="KW-0175">Coiled coil</keyword>
<keyword evidence="15" id="KW-1185">Reference proteome</keyword>
<dbReference type="InterPro" id="IPR020472">
    <property type="entry name" value="WD40_PAC1"/>
</dbReference>
<dbReference type="PANTHER" id="PTHR19846:SF0">
    <property type="entry name" value="PRE-MRNA PROCESSING FACTOR 4"/>
    <property type="match status" value="1"/>
</dbReference>
<feature type="repeat" description="WD" evidence="12">
    <location>
        <begin position="112"/>
        <end position="153"/>
    </location>
</feature>
<dbReference type="EMBL" id="JAWRVE010000081">
    <property type="protein sequence ID" value="KAL1862459.1"/>
    <property type="molecule type" value="Genomic_DNA"/>
</dbReference>
<evidence type="ECO:0000259" key="13">
    <source>
        <dbReference type="Pfam" id="PF24951"/>
    </source>
</evidence>
<proteinExistence type="inferred from homology"/>
<comment type="subcellular location">
    <subcellularLocation>
        <location evidence="11">Cytoplasm</location>
        <location evidence="11">Cytoskeleton</location>
    </subcellularLocation>
    <subcellularLocation>
        <location evidence="11">Cytoplasm</location>
        <location evidence="11">Cytoskeleton</location>
        <location evidence="11">Spindle pole</location>
    </subcellularLocation>
    <text evidence="11">Localizes to the plus ends of microtubules at the hyphal tip and the mitotic spindle poles.</text>
</comment>
<sequence length="453" mass="49270">MSRLLPDRQAEELNKSIIAYLSANNHPDAAAILRAESGLDEIVFDAATTTKYETLLEKKWTMGIRLQKKIMDLETQVAGLRSELDSVTPSSLSLRTQDPASWLPSVPARYSLESHQRDINCLAFHPVYSAIASGDQGATIKVWDWELGELEQTLKGHTHAVTGLDYSGYKGRTLLASCSSDLTIKLWDPSDAYRNIRTLSGHDHAVSAVRFLPSGDLLVSASRDATLRIWDVVTGYCVKTIEGHSGGILDVCPSPDGSSLVSTGYDQTVRVWNIAGPQADNKTTMFGHDHFVNCCALAPPASYQYLAPMSGLQKPPPASSTVEFIASGSRDKTIKLWDSRGNCFLTLVGHDNWVRGLVFHPGGKYLISVSDDKSLRCWDLSQDGKCVKVLKALHSHFISAVGFAPVIVKDKDKTPAISEASGMSGKTGSSPDIQIRCVMATVSVDKTLKIFAS</sequence>
<keyword evidence="4 11" id="KW-0132">Cell division</keyword>
<dbReference type="PROSITE" id="PS50082">
    <property type="entry name" value="WD_REPEATS_2"/>
    <property type="match status" value="6"/>
</dbReference>
<feature type="repeat" description="WD" evidence="12">
    <location>
        <begin position="241"/>
        <end position="274"/>
    </location>
</feature>
<keyword evidence="9 11" id="KW-0206">Cytoskeleton</keyword>
<dbReference type="Gene3D" id="1.20.960.30">
    <property type="match status" value="1"/>
</dbReference>
<dbReference type="InterPro" id="IPR017252">
    <property type="entry name" value="Dynein_regulator_LIS1"/>
</dbReference>
<comment type="function">
    <text evidence="11">Positively regulates the activity of the minus-end directed microtubule motor protein dynein. May enhance dynein-mediated microtubule sliding by targeting dynein to the microtubule plus end. Required for nuclear migration during vegetative growth as well as development. Required for retrograde early endosome (EE) transport from the hyphal tip. Required for localization of dynein to the mitotic spindle poles. Recruits additional proteins to the dynein complex at SPBs.</text>
</comment>
<protein>
    <recommendedName>
        <fullName evidence="11">Nuclear distribution protein PAC1</fullName>
    </recommendedName>
    <alternativeName>
        <fullName evidence="11">Lissencephaly-1 homolog</fullName>
        <shortName evidence="11">LIS-1</shortName>
    </alternativeName>
    <alternativeName>
        <fullName evidence="11">nudF homolog</fullName>
    </alternativeName>
</protein>
<evidence type="ECO:0000256" key="12">
    <source>
        <dbReference type="PROSITE-ProRule" id="PRU00221"/>
    </source>
</evidence>
<dbReference type="PROSITE" id="PS00678">
    <property type="entry name" value="WD_REPEATS_1"/>
    <property type="match status" value="2"/>
</dbReference>
<feature type="repeat" description="WD" evidence="12">
    <location>
        <begin position="324"/>
        <end position="338"/>
    </location>
</feature>
<evidence type="ECO:0000256" key="7">
    <source>
        <dbReference type="ARBA" id="ARBA00022776"/>
    </source>
</evidence>
<reference evidence="14 15" key="1">
    <citation type="journal article" date="2024" name="IMA Fungus">
        <title>IMA Genome - F19 : A genome assembly and annotation guide to empower mycologists, including annotated draft genome sequences of Ceratocystis pirilliformis, Diaporthe australafricana, Fusarium ophioides, Paecilomyces lecythidis, and Sporothrix stenoceras.</title>
        <authorList>
            <person name="Aylward J."/>
            <person name="Wilson A.M."/>
            <person name="Visagie C.M."/>
            <person name="Spraker J."/>
            <person name="Barnes I."/>
            <person name="Buitendag C."/>
            <person name="Ceriani C."/>
            <person name="Del Mar Angel L."/>
            <person name="du Plessis D."/>
            <person name="Fuchs T."/>
            <person name="Gasser K."/>
            <person name="Kramer D."/>
            <person name="Li W."/>
            <person name="Munsamy K."/>
            <person name="Piso A."/>
            <person name="Price J.L."/>
            <person name="Sonnekus B."/>
            <person name="Thomas C."/>
            <person name="van der Nest A."/>
            <person name="van Dijk A."/>
            <person name="van Heerden A."/>
            <person name="van Vuuren N."/>
            <person name="Yilmaz N."/>
            <person name="Duong T.A."/>
            <person name="van der Merwe N.A."/>
            <person name="Wingfield M.J."/>
            <person name="Wingfield B.D."/>
        </authorList>
    </citation>
    <scope>NUCLEOTIDE SEQUENCE [LARGE SCALE GENOMIC DNA]</scope>
    <source>
        <strain evidence="14 15">CMW 18300</strain>
    </source>
</reference>
<dbReference type="PROSITE" id="PS50896">
    <property type="entry name" value="LISH"/>
    <property type="match status" value="1"/>
</dbReference>
<dbReference type="InterPro" id="IPR036322">
    <property type="entry name" value="WD40_repeat_dom_sf"/>
</dbReference>
<dbReference type="Pfam" id="PF24951">
    <property type="entry name" value="LisH_PAC1"/>
    <property type="match status" value="1"/>
</dbReference>
<dbReference type="PANTHER" id="PTHR19846">
    <property type="entry name" value="WD40 REPEAT PROTEIN"/>
    <property type="match status" value="1"/>
</dbReference>
<dbReference type="InterPro" id="IPR019775">
    <property type="entry name" value="WD40_repeat_CS"/>
</dbReference>
<dbReference type="PRINTS" id="PR00320">
    <property type="entry name" value="GPROTEINBRPT"/>
</dbReference>
<dbReference type="Proteomes" id="UP001583177">
    <property type="component" value="Unassembled WGS sequence"/>
</dbReference>
<name>A0ABR3WHM7_9PEZI</name>
<dbReference type="PROSITE" id="PS50294">
    <property type="entry name" value="WD_REPEATS_REGION"/>
    <property type="match status" value="5"/>
</dbReference>
<evidence type="ECO:0000256" key="8">
    <source>
        <dbReference type="ARBA" id="ARBA00023054"/>
    </source>
</evidence>
<accession>A0ABR3WHM7</accession>
<evidence type="ECO:0000256" key="10">
    <source>
        <dbReference type="ARBA" id="ARBA00023306"/>
    </source>
</evidence>
<keyword evidence="3 12" id="KW-0853">WD repeat</keyword>
<evidence type="ECO:0000256" key="5">
    <source>
        <dbReference type="ARBA" id="ARBA00022701"/>
    </source>
</evidence>
<keyword evidence="6" id="KW-0677">Repeat</keyword>
<dbReference type="PIRSF" id="PIRSF037647">
    <property type="entry name" value="Dynein_regulator_Lis1"/>
    <property type="match status" value="1"/>
</dbReference>
<feature type="repeat" description="WD" evidence="12">
    <location>
        <begin position="154"/>
        <end position="188"/>
    </location>
</feature>
<evidence type="ECO:0000256" key="9">
    <source>
        <dbReference type="ARBA" id="ARBA00023212"/>
    </source>
</evidence>
<organism evidence="14 15">
    <name type="scientific">Diaporthe australafricana</name>
    <dbReference type="NCBI Taxonomy" id="127596"/>
    <lineage>
        <taxon>Eukaryota</taxon>
        <taxon>Fungi</taxon>
        <taxon>Dikarya</taxon>
        <taxon>Ascomycota</taxon>
        <taxon>Pezizomycotina</taxon>
        <taxon>Sordariomycetes</taxon>
        <taxon>Sordariomycetidae</taxon>
        <taxon>Diaporthales</taxon>
        <taxon>Diaporthaceae</taxon>
        <taxon>Diaporthe</taxon>
    </lineage>
</organism>
<dbReference type="SUPFAM" id="SSF50978">
    <property type="entry name" value="WD40 repeat-like"/>
    <property type="match status" value="1"/>
</dbReference>
<feature type="repeat" description="WD" evidence="12">
    <location>
        <begin position="199"/>
        <end position="240"/>
    </location>
</feature>
<dbReference type="SMART" id="SM00320">
    <property type="entry name" value="WD40"/>
    <property type="match status" value="7"/>
</dbReference>
<keyword evidence="7 11" id="KW-0498">Mitosis</keyword>
<evidence type="ECO:0000256" key="6">
    <source>
        <dbReference type="ARBA" id="ARBA00022737"/>
    </source>
</evidence>
<evidence type="ECO:0000313" key="15">
    <source>
        <dbReference type="Proteomes" id="UP001583177"/>
    </source>
</evidence>
<dbReference type="SUPFAM" id="SSF109925">
    <property type="entry name" value="Lissencephaly-1 protein (Lis-1, PAF-AH alpha) N-terminal domain"/>
    <property type="match status" value="1"/>
</dbReference>
<feature type="repeat" description="WD" evidence="12">
    <location>
        <begin position="347"/>
        <end position="381"/>
    </location>
</feature>
<dbReference type="Pfam" id="PF00400">
    <property type="entry name" value="WD40"/>
    <property type="match status" value="6"/>
</dbReference>